<dbReference type="PROSITE" id="PS00463">
    <property type="entry name" value="ZN2_CY6_FUNGAL_1"/>
    <property type="match status" value="1"/>
</dbReference>
<dbReference type="GO" id="GO:0000981">
    <property type="term" value="F:DNA-binding transcription factor activity, RNA polymerase II-specific"/>
    <property type="evidence" value="ECO:0007669"/>
    <property type="project" value="InterPro"/>
</dbReference>
<keyword evidence="4" id="KW-1185">Reference proteome</keyword>
<dbReference type="Proteomes" id="UP000016930">
    <property type="component" value="Unassembled WGS sequence"/>
</dbReference>
<gene>
    <name evidence="3" type="ORF">CERSUDRAFT_125998</name>
</gene>
<feature type="compositionally biased region" description="Low complexity" evidence="1">
    <location>
        <begin position="119"/>
        <end position="131"/>
    </location>
</feature>
<dbReference type="SMART" id="SM00066">
    <property type="entry name" value="GAL4"/>
    <property type="match status" value="1"/>
</dbReference>
<sequence length="367" mass="39822">MAVQSELEPRRELPSFRPQKLLRHDMFLPVPTPRHLSTLAEHMESNETHKNSSRRESTIPSDQSPAPTISSPNGDCAILTERLPSDSVLTLPSWTTIQDEQENERYSDPGDLLYPPSPSAISSSAQSSTAAGYDSDGQVKVPHDDGELQYPYPLPRLVLPPWDFIWDDEASGTRCNTDALQVVPSGFCRGDRGPSLSKAQSKSKFAQRPPAKVRRPRVMDSGRACDLCSVRKIKCIKRPEGGACEPCVQSNLICKTTREIKRAGRPPKKAVSEGSTDTALTTSENARGPSTVAKAPRPLTSPPAASSSMASMSYVQSPSSRRSDSSSIASSSRAPAPAQAVNSPDPASMPKTLKPRSSWMNTVLRDD</sequence>
<dbReference type="InterPro" id="IPR036864">
    <property type="entry name" value="Zn2-C6_fun-type_DNA-bd_sf"/>
</dbReference>
<feature type="region of interest" description="Disordered" evidence="1">
    <location>
        <begin position="99"/>
        <end position="147"/>
    </location>
</feature>
<feature type="compositionally biased region" description="Low complexity" evidence="1">
    <location>
        <begin position="295"/>
        <end position="338"/>
    </location>
</feature>
<evidence type="ECO:0000313" key="3">
    <source>
        <dbReference type="EMBL" id="EMD33748.1"/>
    </source>
</evidence>
<accession>M2QA14</accession>
<feature type="compositionally biased region" description="Basic and acidic residues" evidence="1">
    <location>
        <begin position="41"/>
        <end position="57"/>
    </location>
</feature>
<organism evidence="3 4">
    <name type="scientific">Ceriporiopsis subvermispora (strain B)</name>
    <name type="common">White-rot fungus</name>
    <name type="synonym">Gelatoporia subvermispora</name>
    <dbReference type="NCBI Taxonomy" id="914234"/>
    <lineage>
        <taxon>Eukaryota</taxon>
        <taxon>Fungi</taxon>
        <taxon>Dikarya</taxon>
        <taxon>Basidiomycota</taxon>
        <taxon>Agaricomycotina</taxon>
        <taxon>Agaricomycetes</taxon>
        <taxon>Polyporales</taxon>
        <taxon>Gelatoporiaceae</taxon>
        <taxon>Gelatoporia</taxon>
    </lineage>
</organism>
<protein>
    <recommendedName>
        <fullName evidence="2">Zn(2)-C6 fungal-type domain-containing protein</fullName>
    </recommendedName>
</protein>
<feature type="region of interest" description="Disordered" evidence="1">
    <location>
        <begin position="260"/>
        <end position="367"/>
    </location>
</feature>
<dbReference type="Gene3D" id="4.10.240.10">
    <property type="entry name" value="Zn(2)-C6 fungal-type DNA-binding domain"/>
    <property type="match status" value="1"/>
</dbReference>
<reference evidence="3 4" key="1">
    <citation type="journal article" date="2012" name="Proc. Natl. Acad. Sci. U.S.A.">
        <title>Comparative genomics of Ceriporiopsis subvermispora and Phanerochaete chrysosporium provide insight into selective ligninolysis.</title>
        <authorList>
            <person name="Fernandez-Fueyo E."/>
            <person name="Ruiz-Duenas F.J."/>
            <person name="Ferreira P."/>
            <person name="Floudas D."/>
            <person name="Hibbett D.S."/>
            <person name="Canessa P."/>
            <person name="Larrondo L.F."/>
            <person name="James T.Y."/>
            <person name="Seelenfreund D."/>
            <person name="Lobos S."/>
            <person name="Polanco R."/>
            <person name="Tello M."/>
            <person name="Honda Y."/>
            <person name="Watanabe T."/>
            <person name="Watanabe T."/>
            <person name="Ryu J.S."/>
            <person name="Kubicek C.P."/>
            <person name="Schmoll M."/>
            <person name="Gaskell J."/>
            <person name="Hammel K.E."/>
            <person name="St John F.J."/>
            <person name="Vanden Wymelenberg A."/>
            <person name="Sabat G."/>
            <person name="Splinter BonDurant S."/>
            <person name="Syed K."/>
            <person name="Yadav J.S."/>
            <person name="Doddapaneni H."/>
            <person name="Subramanian V."/>
            <person name="Lavin J.L."/>
            <person name="Oguiza J.A."/>
            <person name="Perez G."/>
            <person name="Pisabarro A.G."/>
            <person name="Ramirez L."/>
            <person name="Santoyo F."/>
            <person name="Master E."/>
            <person name="Coutinho P.M."/>
            <person name="Henrissat B."/>
            <person name="Lombard V."/>
            <person name="Magnuson J.K."/>
            <person name="Kuees U."/>
            <person name="Hori C."/>
            <person name="Igarashi K."/>
            <person name="Samejima M."/>
            <person name="Held B.W."/>
            <person name="Barry K.W."/>
            <person name="LaButti K.M."/>
            <person name="Lapidus A."/>
            <person name="Lindquist E.A."/>
            <person name="Lucas S.M."/>
            <person name="Riley R."/>
            <person name="Salamov A.A."/>
            <person name="Hoffmeister D."/>
            <person name="Schwenk D."/>
            <person name="Hadar Y."/>
            <person name="Yarden O."/>
            <person name="de Vries R.P."/>
            <person name="Wiebenga A."/>
            <person name="Stenlid J."/>
            <person name="Eastwood D."/>
            <person name="Grigoriev I.V."/>
            <person name="Berka R.M."/>
            <person name="Blanchette R.A."/>
            <person name="Kersten P."/>
            <person name="Martinez A.T."/>
            <person name="Vicuna R."/>
            <person name="Cullen D."/>
        </authorList>
    </citation>
    <scope>NUCLEOTIDE SEQUENCE [LARGE SCALE GENOMIC DNA]</scope>
    <source>
        <strain evidence="3 4">B</strain>
    </source>
</reference>
<feature type="compositionally biased region" description="Polar residues" evidence="1">
    <location>
        <begin position="58"/>
        <end position="73"/>
    </location>
</feature>
<feature type="compositionally biased region" description="Polar residues" evidence="1">
    <location>
        <begin position="273"/>
        <end position="285"/>
    </location>
</feature>
<evidence type="ECO:0000256" key="1">
    <source>
        <dbReference type="SAM" id="MobiDB-lite"/>
    </source>
</evidence>
<evidence type="ECO:0000259" key="2">
    <source>
        <dbReference type="PROSITE" id="PS00463"/>
    </source>
</evidence>
<dbReference type="CDD" id="cd00067">
    <property type="entry name" value="GAL4"/>
    <property type="match status" value="1"/>
</dbReference>
<name>M2QA14_CERS8</name>
<dbReference type="InterPro" id="IPR001138">
    <property type="entry name" value="Zn2Cys6_DnaBD"/>
</dbReference>
<proteinExistence type="predicted"/>
<dbReference type="OrthoDB" id="5284003at2759"/>
<feature type="domain" description="Zn(2)-C6 fungal-type" evidence="2">
    <location>
        <begin position="224"/>
        <end position="254"/>
    </location>
</feature>
<dbReference type="GO" id="GO:0008270">
    <property type="term" value="F:zinc ion binding"/>
    <property type="evidence" value="ECO:0007669"/>
    <property type="project" value="InterPro"/>
</dbReference>
<dbReference type="AlphaFoldDB" id="M2QA14"/>
<evidence type="ECO:0000313" key="4">
    <source>
        <dbReference type="Proteomes" id="UP000016930"/>
    </source>
</evidence>
<dbReference type="EMBL" id="KB445805">
    <property type="protein sequence ID" value="EMD33748.1"/>
    <property type="molecule type" value="Genomic_DNA"/>
</dbReference>
<feature type="region of interest" description="Disordered" evidence="1">
    <location>
        <begin position="1"/>
        <end position="78"/>
    </location>
</feature>
<feature type="region of interest" description="Disordered" evidence="1">
    <location>
        <begin position="192"/>
        <end position="215"/>
    </location>
</feature>
<dbReference type="HOGENOM" id="CLU_754392_0_0_1"/>
<dbReference type="SUPFAM" id="SSF57701">
    <property type="entry name" value="Zn2/Cys6 DNA-binding domain"/>
    <property type="match status" value="1"/>
</dbReference>